<evidence type="ECO:0000256" key="1">
    <source>
        <dbReference type="ARBA" id="ARBA00022729"/>
    </source>
</evidence>
<dbReference type="SMART" id="SM00062">
    <property type="entry name" value="PBPb"/>
    <property type="match status" value="1"/>
</dbReference>
<dbReference type="Pfam" id="PF00497">
    <property type="entry name" value="SBP_bac_3"/>
    <property type="match status" value="1"/>
</dbReference>
<dbReference type="InterPro" id="IPR001638">
    <property type="entry name" value="Solute-binding_3/MltF_N"/>
</dbReference>
<evidence type="ECO:0000313" key="4">
    <source>
        <dbReference type="EMBL" id="ROP90707.1"/>
    </source>
</evidence>
<feature type="chain" id="PRO_5018082759" evidence="2">
    <location>
        <begin position="23"/>
        <end position="280"/>
    </location>
</feature>
<keyword evidence="5" id="KW-1185">Reference proteome</keyword>
<name>A0A3N1LGS6_9PROT</name>
<feature type="domain" description="Solute-binding protein family 3/N-terminal" evidence="3">
    <location>
        <begin position="26"/>
        <end position="248"/>
    </location>
</feature>
<dbReference type="Proteomes" id="UP000278222">
    <property type="component" value="Unassembled WGS sequence"/>
</dbReference>
<dbReference type="CDD" id="cd13626">
    <property type="entry name" value="PBP2_Cystine_like"/>
    <property type="match status" value="1"/>
</dbReference>
<dbReference type="EMBL" id="RJKX01000014">
    <property type="protein sequence ID" value="ROP90707.1"/>
    <property type="molecule type" value="Genomic_DNA"/>
</dbReference>
<accession>A0A3N1LGS6</accession>
<dbReference type="OrthoDB" id="7248418at2"/>
<evidence type="ECO:0000256" key="2">
    <source>
        <dbReference type="SAM" id="SignalP"/>
    </source>
</evidence>
<dbReference type="PANTHER" id="PTHR35936">
    <property type="entry name" value="MEMBRANE-BOUND LYTIC MUREIN TRANSGLYCOSYLASE F"/>
    <property type="match status" value="1"/>
</dbReference>
<dbReference type="Gene3D" id="3.40.190.10">
    <property type="entry name" value="Periplasmic binding protein-like II"/>
    <property type="match status" value="2"/>
</dbReference>
<protein>
    <submittedName>
        <fullName evidence="4">Amino acid ABC transporter substrate-binding protein (PAAT family)</fullName>
    </submittedName>
</protein>
<gene>
    <name evidence="4" type="ORF">EDC65_2563</name>
</gene>
<keyword evidence="1 2" id="KW-0732">Signal</keyword>
<evidence type="ECO:0000313" key="5">
    <source>
        <dbReference type="Proteomes" id="UP000278222"/>
    </source>
</evidence>
<feature type="signal peptide" evidence="2">
    <location>
        <begin position="1"/>
        <end position="22"/>
    </location>
</feature>
<dbReference type="SUPFAM" id="SSF53850">
    <property type="entry name" value="Periplasmic binding protein-like II"/>
    <property type="match status" value="1"/>
</dbReference>
<comment type="caution">
    <text evidence="4">The sequence shown here is derived from an EMBL/GenBank/DDBJ whole genome shotgun (WGS) entry which is preliminary data.</text>
</comment>
<dbReference type="RefSeq" id="WP_123690111.1">
    <property type="nucleotide sequence ID" value="NZ_AP019700.1"/>
</dbReference>
<proteinExistence type="predicted"/>
<sequence length="280" mass="29915">MNRFSIAAAALMALGLAGTAAAQQPPLRVAVDGTFAPHAMPKMGGGVEGFNIDLFIEVARRMKREIQIDSASFSGLIPAMNAGRYDFLAAPVTVTKERAESLLFTEGYLYTQYQLLIRKGSPQVAKLEELKGKVVSVNKGSAYDSWARANAEKYGFEVQSFDTNTDAIQAVIAGRAYANLAGNTVLAWAAKRNPQVELGLALNETRAHWGAPFPKASGALRNQVEEALECMKLDGTVAKLSEKWFGVAPAADAAERTVFPGYGVPDLPGYEATAHTPSCG</sequence>
<dbReference type="PANTHER" id="PTHR35936:SF17">
    <property type="entry name" value="ARGININE-BINDING EXTRACELLULAR PROTEIN ARTP"/>
    <property type="match status" value="1"/>
</dbReference>
<dbReference type="AlphaFoldDB" id="A0A3N1LGS6"/>
<reference evidence="4 5" key="1">
    <citation type="submission" date="2018-11" db="EMBL/GenBank/DDBJ databases">
        <title>Genomic Encyclopedia of Type Strains, Phase IV (KMG-IV): sequencing the most valuable type-strain genomes for metagenomic binning, comparative biology and taxonomic classification.</title>
        <authorList>
            <person name="Goeker M."/>
        </authorList>
    </citation>
    <scope>NUCLEOTIDE SEQUENCE [LARGE SCALE GENOMIC DNA]</scope>
    <source>
        <strain evidence="4 5">DSM 5900</strain>
    </source>
</reference>
<organism evidence="4 5">
    <name type="scientific">Stella humosa</name>
    <dbReference type="NCBI Taxonomy" id="94"/>
    <lineage>
        <taxon>Bacteria</taxon>
        <taxon>Pseudomonadati</taxon>
        <taxon>Pseudomonadota</taxon>
        <taxon>Alphaproteobacteria</taxon>
        <taxon>Rhodospirillales</taxon>
        <taxon>Stellaceae</taxon>
        <taxon>Stella</taxon>
    </lineage>
</organism>
<evidence type="ECO:0000259" key="3">
    <source>
        <dbReference type="SMART" id="SM00062"/>
    </source>
</evidence>